<dbReference type="EMBL" id="VWXX01000009">
    <property type="protein sequence ID" value="KAA6185484.1"/>
    <property type="molecule type" value="Genomic_DNA"/>
</dbReference>
<dbReference type="InterPro" id="IPR037066">
    <property type="entry name" value="Plug_dom_sf"/>
</dbReference>
<dbReference type="InterPro" id="IPR036942">
    <property type="entry name" value="Beta-barrel_TonB_sf"/>
</dbReference>
<dbReference type="Pfam" id="PF00593">
    <property type="entry name" value="TonB_dep_Rec_b-barrel"/>
    <property type="match status" value="1"/>
</dbReference>
<evidence type="ECO:0000256" key="4">
    <source>
        <dbReference type="ARBA" id="ARBA00022496"/>
    </source>
</evidence>
<accession>A0A5M8FLV7</accession>
<feature type="domain" description="TonB-dependent receptor plug" evidence="14">
    <location>
        <begin position="81"/>
        <end position="190"/>
    </location>
</feature>
<dbReference type="Proteomes" id="UP000322981">
    <property type="component" value="Unassembled WGS sequence"/>
</dbReference>
<evidence type="ECO:0000256" key="5">
    <source>
        <dbReference type="ARBA" id="ARBA00022692"/>
    </source>
</evidence>
<evidence type="ECO:0000256" key="10">
    <source>
        <dbReference type="ARBA" id="ARBA00023237"/>
    </source>
</evidence>
<keyword evidence="15" id="KW-0675">Receptor</keyword>
<evidence type="ECO:0000256" key="11">
    <source>
        <dbReference type="PROSITE-ProRule" id="PRU01360"/>
    </source>
</evidence>
<dbReference type="InterPro" id="IPR012910">
    <property type="entry name" value="Plug_dom"/>
</dbReference>
<keyword evidence="9 11" id="KW-0472">Membrane</keyword>
<dbReference type="Gene3D" id="2.170.130.10">
    <property type="entry name" value="TonB-dependent receptor, plug domain"/>
    <property type="match status" value="1"/>
</dbReference>
<keyword evidence="8 12" id="KW-0798">TonB box</keyword>
<evidence type="ECO:0000256" key="9">
    <source>
        <dbReference type="ARBA" id="ARBA00023136"/>
    </source>
</evidence>
<evidence type="ECO:0000256" key="2">
    <source>
        <dbReference type="ARBA" id="ARBA00022448"/>
    </source>
</evidence>
<keyword evidence="3 11" id="KW-1134">Transmembrane beta strand</keyword>
<evidence type="ECO:0000256" key="1">
    <source>
        <dbReference type="ARBA" id="ARBA00004571"/>
    </source>
</evidence>
<evidence type="ECO:0000256" key="8">
    <source>
        <dbReference type="ARBA" id="ARBA00023077"/>
    </source>
</evidence>
<name>A0A5M8FLV7_9GAMM</name>
<dbReference type="RefSeq" id="WP_150092326.1">
    <property type="nucleotide sequence ID" value="NZ_JBFUOH010000097.1"/>
</dbReference>
<evidence type="ECO:0000256" key="7">
    <source>
        <dbReference type="ARBA" id="ARBA00023065"/>
    </source>
</evidence>
<comment type="similarity">
    <text evidence="11 12">Belongs to the TonB-dependent receptor family.</text>
</comment>
<dbReference type="InterPro" id="IPR000531">
    <property type="entry name" value="Beta-barrel_TonB"/>
</dbReference>
<gene>
    <name evidence="15" type="ORF">F2Q65_08355</name>
</gene>
<evidence type="ECO:0000259" key="14">
    <source>
        <dbReference type="Pfam" id="PF07715"/>
    </source>
</evidence>
<comment type="subcellular location">
    <subcellularLocation>
        <location evidence="1 11">Cell outer membrane</location>
        <topology evidence="1 11">Multi-pass membrane protein</topology>
    </subcellularLocation>
</comment>
<dbReference type="Pfam" id="PF07715">
    <property type="entry name" value="Plug"/>
    <property type="match status" value="1"/>
</dbReference>
<dbReference type="GO" id="GO:0006826">
    <property type="term" value="P:iron ion transport"/>
    <property type="evidence" value="ECO:0007669"/>
    <property type="project" value="UniProtKB-KW"/>
</dbReference>
<dbReference type="PANTHER" id="PTHR32552">
    <property type="entry name" value="FERRICHROME IRON RECEPTOR-RELATED"/>
    <property type="match status" value="1"/>
</dbReference>
<keyword evidence="16" id="KW-1185">Reference proteome</keyword>
<evidence type="ECO:0000256" key="12">
    <source>
        <dbReference type="RuleBase" id="RU003357"/>
    </source>
</evidence>
<feature type="domain" description="TonB-dependent receptor-like beta-barrel" evidence="13">
    <location>
        <begin position="278"/>
        <end position="670"/>
    </location>
</feature>
<evidence type="ECO:0000313" key="16">
    <source>
        <dbReference type="Proteomes" id="UP000322981"/>
    </source>
</evidence>
<evidence type="ECO:0000256" key="6">
    <source>
        <dbReference type="ARBA" id="ARBA00023004"/>
    </source>
</evidence>
<evidence type="ECO:0000259" key="13">
    <source>
        <dbReference type="Pfam" id="PF00593"/>
    </source>
</evidence>
<keyword evidence="6" id="KW-0408">Iron</keyword>
<keyword evidence="5 11" id="KW-0812">Transmembrane</keyword>
<reference evidence="15 16" key="1">
    <citation type="submission" date="2019-09" db="EMBL/GenBank/DDBJ databases">
        <title>Whole-genome sequence of the purple sulfur bacterium Thiohalocapsa marina DSM 19078.</title>
        <authorList>
            <person name="Kyndt J.A."/>
            <person name="Meyer T.E."/>
        </authorList>
    </citation>
    <scope>NUCLEOTIDE SEQUENCE [LARGE SCALE GENOMIC DNA]</scope>
    <source>
        <strain evidence="15 16">DSM 19078</strain>
    </source>
</reference>
<dbReference type="SUPFAM" id="SSF56935">
    <property type="entry name" value="Porins"/>
    <property type="match status" value="1"/>
</dbReference>
<organism evidence="15 16">
    <name type="scientific">Thiohalocapsa marina</name>
    <dbReference type="NCBI Taxonomy" id="424902"/>
    <lineage>
        <taxon>Bacteria</taxon>
        <taxon>Pseudomonadati</taxon>
        <taxon>Pseudomonadota</taxon>
        <taxon>Gammaproteobacteria</taxon>
        <taxon>Chromatiales</taxon>
        <taxon>Chromatiaceae</taxon>
        <taxon>Thiohalocapsa</taxon>
    </lineage>
</organism>
<dbReference type="PROSITE" id="PS52016">
    <property type="entry name" value="TONB_DEPENDENT_REC_3"/>
    <property type="match status" value="1"/>
</dbReference>
<evidence type="ECO:0000256" key="3">
    <source>
        <dbReference type="ARBA" id="ARBA00022452"/>
    </source>
</evidence>
<sequence length="712" mass="79346">MNTPALISPAATRQPVPSPRAAATSALTLIPILTLALITAPALLTSAPARAEDRPPPAGTELDYLADIPVVVSATRLAQRVTDTPTAVTVIDRELIQQSGAIHLVDLLRLVPGFQVAHVSGNLFTATAHGASPPWFSRLQVLIDGQSRYYSTFSGLDWANLGIALADVERIEVVRGANIPTYGDNAISGTVNIITRQPFQDQGLFLQASGGSRDWAQGLVRYAGRLGNMDYRLTLEHRQDDGFADVHDHTRLFNPSFRGIVDLTPQDELDIHLSYTASDLGSDLQLPDYPRDDRTLQSDFQFLRWTHADGSDRSFYLQFTRDAYDSHEDTHITLGELAEDLGLPPAITEYLGPLDQALRYNSYNSASERYEVEFQQSLRLFDTARLAWGGSYRWDRLRHDHLGSDDWVSAERARLSGNLEWRPALRIVANIGAALESNTVTEGQAFSPRIGVNVRLAPNQTARIALTRAHKFPSLLEEHWNEVLATDDGTVLFQKTRSDGDLALETRDQVELGYLAEFWRGALSLDTRLYHERIEDAVDTTFDRNCPEQPFVDEIPCLRIQNAMDYRVTGLEASATLRPRAGTLARLTYAYADARNRSPDMPDSLSAVSPVDTIPRHSGSLLLSQTFGQGFEGSVAAYYMDDLIWSIYDRSPHEPLKDHLRIDLRLAKRFGGNTRAGLVELLVHGLGGGYDEFFLDNRFEPRVYLRASLQFR</sequence>
<keyword evidence="10 11" id="KW-0998">Cell outer membrane</keyword>
<proteinExistence type="inferred from homology"/>
<keyword evidence="2 11" id="KW-0813">Transport</keyword>
<evidence type="ECO:0000313" key="15">
    <source>
        <dbReference type="EMBL" id="KAA6185484.1"/>
    </source>
</evidence>
<dbReference type="PANTHER" id="PTHR32552:SF81">
    <property type="entry name" value="TONB-DEPENDENT OUTER MEMBRANE RECEPTOR"/>
    <property type="match status" value="1"/>
</dbReference>
<keyword evidence="4" id="KW-0410">Iron transport</keyword>
<dbReference type="InterPro" id="IPR039426">
    <property type="entry name" value="TonB-dep_rcpt-like"/>
</dbReference>
<dbReference type="AlphaFoldDB" id="A0A5M8FLV7"/>
<keyword evidence="7" id="KW-0406">Ion transport</keyword>
<dbReference type="OrthoDB" id="9815954at2"/>
<protein>
    <submittedName>
        <fullName evidence="15">TonB-dependent receptor plug domain-containing protein</fullName>
    </submittedName>
</protein>
<dbReference type="GO" id="GO:0009279">
    <property type="term" value="C:cell outer membrane"/>
    <property type="evidence" value="ECO:0007669"/>
    <property type="project" value="UniProtKB-SubCell"/>
</dbReference>
<dbReference type="Gene3D" id="2.40.170.20">
    <property type="entry name" value="TonB-dependent receptor, beta-barrel domain"/>
    <property type="match status" value="1"/>
</dbReference>
<comment type="caution">
    <text evidence="15">The sequence shown here is derived from an EMBL/GenBank/DDBJ whole genome shotgun (WGS) entry which is preliminary data.</text>
</comment>